<name>A0A975FVU5_9CAUL</name>
<accession>A0A975FVU5</accession>
<protein>
    <submittedName>
        <fullName evidence="2">Alpha/beta hydrolase</fullName>
    </submittedName>
</protein>
<dbReference type="SUPFAM" id="SSF53474">
    <property type="entry name" value="alpha/beta-Hydrolases"/>
    <property type="match status" value="1"/>
</dbReference>
<sequence>MAHKNLLICLTVVISVALTAGSAAAQDDGLPKSLAEAVKMEAADALPRTALYDAPKSLAASKPGALLKHEAFDGYDLPKGARAVRILYHSQNDRGRDVATSAVVLIPAGTAPAGGWPVIAWAHGTSGVARQCAPSLMKDLYYGEEGLMPMVRAGYAVVATDYHGLGTDGGHQYIDKPAQTNDVVFSIPAARKAVPELGARWVVDGHSQGGLAAWGVAELEARRHDAGYLGAVAVAPGVGLKSLSQHLADPGAASFYLDYFAYAIGHMSPGFKPSDMLTGQALARYHDVTTKGCWDYAYASYLGDTTPPKLKPGWDETPAAKRLFTTDAAGEAPLGGPLFVIAGEQDHSVPLFAVRETVAKACKAGATLNFRVYPGLDHDPTMDKSTPDQLAWIADRFAGKAAGNDCPAAAK</sequence>
<dbReference type="InterPro" id="IPR005152">
    <property type="entry name" value="Lipase_secreted"/>
</dbReference>
<evidence type="ECO:0000313" key="2">
    <source>
        <dbReference type="EMBL" id="QUD86398.1"/>
    </source>
</evidence>
<dbReference type="InterPro" id="IPR029058">
    <property type="entry name" value="AB_hydrolase_fold"/>
</dbReference>
<gene>
    <name evidence="2" type="ORF">KCG34_14980</name>
</gene>
<dbReference type="PANTHER" id="PTHR34853">
    <property type="match status" value="1"/>
</dbReference>
<keyword evidence="1" id="KW-0732">Signal</keyword>
<dbReference type="Gene3D" id="3.40.50.1820">
    <property type="entry name" value="alpha/beta hydrolase"/>
    <property type="match status" value="2"/>
</dbReference>
<proteinExistence type="predicted"/>
<dbReference type="RefSeq" id="WP_211936450.1">
    <property type="nucleotide sequence ID" value="NZ_CP073078.1"/>
</dbReference>
<dbReference type="GO" id="GO:0004806">
    <property type="term" value="F:triacylglycerol lipase activity"/>
    <property type="evidence" value="ECO:0007669"/>
    <property type="project" value="InterPro"/>
</dbReference>
<dbReference type="PIRSF" id="PIRSF029171">
    <property type="entry name" value="Esterase_LipA"/>
    <property type="match status" value="1"/>
</dbReference>
<dbReference type="Proteomes" id="UP000676409">
    <property type="component" value="Chromosome"/>
</dbReference>
<feature type="signal peptide" evidence="1">
    <location>
        <begin position="1"/>
        <end position="25"/>
    </location>
</feature>
<keyword evidence="3" id="KW-1185">Reference proteome</keyword>
<keyword evidence="2" id="KW-0378">Hydrolase</keyword>
<dbReference type="KEGG" id="caul:KCG34_14980"/>
<reference evidence="2" key="1">
    <citation type="submission" date="2021-04" db="EMBL/GenBank/DDBJ databases">
        <title>The complete genome sequence of Caulobacter sp. S6.</title>
        <authorList>
            <person name="Tang Y."/>
            <person name="Ouyang W."/>
            <person name="Liu Q."/>
            <person name="Huang B."/>
            <person name="Guo Z."/>
            <person name="Lei P."/>
        </authorList>
    </citation>
    <scope>NUCLEOTIDE SEQUENCE</scope>
    <source>
        <strain evidence="2">S6</strain>
    </source>
</reference>
<evidence type="ECO:0000256" key="1">
    <source>
        <dbReference type="SAM" id="SignalP"/>
    </source>
</evidence>
<feature type="chain" id="PRO_5038053859" evidence="1">
    <location>
        <begin position="26"/>
        <end position="411"/>
    </location>
</feature>
<dbReference type="Pfam" id="PF03583">
    <property type="entry name" value="LIP"/>
    <property type="match status" value="1"/>
</dbReference>
<evidence type="ECO:0000313" key="3">
    <source>
        <dbReference type="Proteomes" id="UP000676409"/>
    </source>
</evidence>
<dbReference type="EMBL" id="CP073078">
    <property type="protein sequence ID" value="QUD86398.1"/>
    <property type="molecule type" value="Genomic_DNA"/>
</dbReference>
<dbReference type="AlphaFoldDB" id="A0A975FVU5"/>
<dbReference type="PANTHER" id="PTHR34853:SF1">
    <property type="entry name" value="LIPASE 5"/>
    <property type="match status" value="1"/>
</dbReference>
<organism evidence="2 3">
    <name type="scientific">Phenylobacterium montanum</name>
    <dbReference type="NCBI Taxonomy" id="2823693"/>
    <lineage>
        <taxon>Bacteria</taxon>
        <taxon>Pseudomonadati</taxon>
        <taxon>Pseudomonadota</taxon>
        <taxon>Alphaproteobacteria</taxon>
        <taxon>Caulobacterales</taxon>
        <taxon>Caulobacteraceae</taxon>
        <taxon>Phenylobacterium</taxon>
    </lineage>
</organism>
<dbReference type="GO" id="GO:0016042">
    <property type="term" value="P:lipid catabolic process"/>
    <property type="evidence" value="ECO:0007669"/>
    <property type="project" value="InterPro"/>
</dbReference>